<dbReference type="InterPro" id="IPR000868">
    <property type="entry name" value="Isochorismatase-like_dom"/>
</dbReference>
<reference evidence="3 4" key="1">
    <citation type="journal article" date="2011" name="J. Biotechnol.">
        <title>The complete genome sequence of the dominant Sinorhizobium meliloti field isolate SM11 extends the S. meliloti pan-genome.</title>
        <authorList>
            <person name="Schneiker-Bekel S."/>
            <person name="Wibberg D."/>
            <person name="Bekel T."/>
            <person name="Blom J."/>
            <person name="Linke B."/>
            <person name="Neuweger H."/>
            <person name="Stiens M."/>
            <person name="Vorholter F.J."/>
            <person name="Weidner S."/>
            <person name="Goesmann A."/>
            <person name="Puhler A."/>
            <person name="Schluter A."/>
        </authorList>
    </citation>
    <scope>NUCLEOTIDE SEQUENCE [LARGE SCALE GENOMIC DNA]</scope>
    <source>
        <strain evidence="3 4">SM11</strain>
        <plasmid evidence="4">pSmeSM11c</plasmid>
    </source>
</reference>
<dbReference type="InterPro" id="IPR050272">
    <property type="entry name" value="Isochorismatase-like_hydrls"/>
</dbReference>
<evidence type="ECO:0000313" key="3">
    <source>
        <dbReference type="EMBL" id="AEH81771.1"/>
    </source>
</evidence>
<protein>
    <submittedName>
        <fullName evidence="3">Isochorismatase family protein</fullName>
    </submittedName>
</protein>
<dbReference type="EMBL" id="CP001831">
    <property type="protein sequence ID" value="AEH81771.1"/>
    <property type="molecule type" value="Genomic_DNA"/>
</dbReference>
<dbReference type="Gene3D" id="3.40.50.850">
    <property type="entry name" value="Isochorismatase-like"/>
    <property type="match status" value="1"/>
</dbReference>
<dbReference type="PATRIC" id="fig|707241.3.peg.4669"/>
<dbReference type="HOGENOM" id="CLU_068979_5_1_5"/>
<dbReference type="Proteomes" id="UP000009045">
    <property type="component" value="Plasmid pSmeSM11c"/>
</dbReference>
<dbReference type="PANTHER" id="PTHR43540">
    <property type="entry name" value="PEROXYUREIDOACRYLATE/UREIDOACRYLATE AMIDOHYDROLASE-RELATED"/>
    <property type="match status" value="1"/>
</dbReference>
<gene>
    <name evidence="3" type="ordered locus">SM11_pC0698</name>
</gene>
<organism evidence="3 4">
    <name type="scientific">Sinorhizobium meliloti (strain SM11)</name>
    <dbReference type="NCBI Taxonomy" id="707241"/>
    <lineage>
        <taxon>Bacteria</taxon>
        <taxon>Pseudomonadati</taxon>
        <taxon>Pseudomonadota</taxon>
        <taxon>Alphaproteobacteria</taxon>
        <taxon>Hyphomicrobiales</taxon>
        <taxon>Rhizobiaceae</taxon>
        <taxon>Sinorhizobium/Ensifer group</taxon>
        <taxon>Sinorhizobium</taxon>
    </lineage>
</organism>
<accession>F7XDZ6</accession>
<sequence>MSKRAIIVVDLQNDYLATGKFPLVGIDTALENAARLVDASSTRRRRVVDAARRSGDLVVNIRHESPAGAPFFVSGTEGAEIIPNIAPQHGEAVVTKRYPNSFRETELASLLSSAGVDEVTVIGAMSHMCIDATARAASDLGYKTTVVEDACATRDLEFRGEVVPAAKVHAAYMSALAFGYGQVVSTRDYLAK</sequence>
<keyword evidence="3" id="KW-0614">Plasmid</keyword>
<dbReference type="KEGG" id="smx:SM11_pC0698"/>
<dbReference type="RefSeq" id="WP_014531413.1">
    <property type="nucleotide sequence ID" value="NC_017327.1"/>
</dbReference>
<geneLocation type="plasmid" evidence="3 4">
    <name>pSmeSM11c</name>
</geneLocation>
<evidence type="ECO:0000259" key="2">
    <source>
        <dbReference type="Pfam" id="PF00857"/>
    </source>
</evidence>
<dbReference type="GO" id="GO:0016787">
    <property type="term" value="F:hydrolase activity"/>
    <property type="evidence" value="ECO:0007669"/>
    <property type="project" value="UniProtKB-KW"/>
</dbReference>
<feature type="domain" description="Isochorismatase-like" evidence="2">
    <location>
        <begin position="5"/>
        <end position="158"/>
    </location>
</feature>
<dbReference type="Pfam" id="PF00857">
    <property type="entry name" value="Isochorismatase"/>
    <property type="match status" value="1"/>
</dbReference>
<dbReference type="CDD" id="cd01014">
    <property type="entry name" value="nicotinamidase_related"/>
    <property type="match status" value="1"/>
</dbReference>
<dbReference type="InterPro" id="IPR036380">
    <property type="entry name" value="Isochorismatase-like_sf"/>
</dbReference>
<evidence type="ECO:0000313" key="4">
    <source>
        <dbReference type="Proteomes" id="UP000009045"/>
    </source>
</evidence>
<evidence type="ECO:0000256" key="1">
    <source>
        <dbReference type="ARBA" id="ARBA00022801"/>
    </source>
</evidence>
<dbReference type="SUPFAM" id="SSF52499">
    <property type="entry name" value="Isochorismatase-like hydrolases"/>
    <property type="match status" value="1"/>
</dbReference>
<proteinExistence type="predicted"/>
<keyword evidence="1" id="KW-0378">Hydrolase</keyword>
<name>F7XDZ6_SINMM</name>
<dbReference type="AlphaFoldDB" id="F7XDZ6"/>